<keyword evidence="2" id="KW-1185">Reference proteome</keyword>
<evidence type="ECO:0000313" key="2">
    <source>
        <dbReference type="Proteomes" id="UP000199496"/>
    </source>
</evidence>
<name>A0A1H9BV71_9GAMM</name>
<dbReference type="AlphaFoldDB" id="A0A1H9BV71"/>
<sequence>MGAFNAAADWLAGEAFARKTANKIALQKLYYHALRARFGLSAQMAVRCIAQMCEAYKRDKTKRPRFGEFASIPYDQRLMSFKGVDRVSLLTLTGRIVVPFVMGQYQKERFTNAKGQCDLVRRKDGKWFLLVTVDLPDGTQMPTTDFIGVDLSVINLATDRDGDRGTTVL</sequence>
<dbReference type="Proteomes" id="UP000199496">
    <property type="component" value="Unassembled WGS sequence"/>
</dbReference>
<dbReference type="STRING" id="867345.SAMN05421693_1117"/>
<evidence type="ECO:0000313" key="1">
    <source>
        <dbReference type="EMBL" id="SEP92737.1"/>
    </source>
</evidence>
<evidence type="ECO:0008006" key="3">
    <source>
        <dbReference type="Google" id="ProtNLM"/>
    </source>
</evidence>
<accession>A0A1H9BV71</accession>
<gene>
    <name evidence="1" type="ORF">SAMN05421693_1117</name>
</gene>
<proteinExistence type="predicted"/>
<protein>
    <recommendedName>
        <fullName evidence="3">Transposase</fullName>
    </recommendedName>
</protein>
<reference evidence="1 2" key="1">
    <citation type="submission" date="2016-10" db="EMBL/GenBank/DDBJ databases">
        <authorList>
            <person name="de Groot N.N."/>
        </authorList>
    </citation>
    <scope>NUCLEOTIDE SEQUENCE [LARGE SCALE GENOMIC DNA]</scope>
    <source>
        <strain evidence="1 2">B7-7</strain>
    </source>
</reference>
<organism evidence="1 2">
    <name type="scientific">Ectothiorhodospira magna</name>
    <dbReference type="NCBI Taxonomy" id="867345"/>
    <lineage>
        <taxon>Bacteria</taxon>
        <taxon>Pseudomonadati</taxon>
        <taxon>Pseudomonadota</taxon>
        <taxon>Gammaproteobacteria</taxon>
        <taxon>Chromatiales</taxon>
        <taxon>Ectothiorhodospiraceae</taxon>
        <taxon>Ectothiorhodospira</taxon>
    </lineage>
</organism>
<dbReference type="EMBL" id="FOFO01000011">
    <property type="protein sequence ID" value="SEP92737.1"/>
    <property type="molecule type" value="Genomic_DNA"/>
</dbReference>